<gene>
    <name evidence="2" type="ORF">PPTS312_51100</name>
</gene>
<name>A0A7U6M785_PSEPU</name>
<proteinExistence type="predicted"/>
<dbReference type="Gene3D" id="3.30.470.30">
    <property type="entry name" value="DNA ligase/mRNA capping enzyme"/>
    <property type="match status" value="1"/>
</dbReference>
<organism evidence="2 3">
    <name type="scientific">Pseudomonas putida</name>
    <name type="common">Arthrobacter siderocapsulatus</name>
    <dbReference type="NCBI Taxonomy" id="303"/>
    <lineage>
        <taxon>Bacteria</taxon>
        <taxon>Pseudomonadati</taxon>
        <taxon>Pseudomonadota</taxon>
        <taxon>Gammaproteobacteria</taxon>
        <taxon>Pseudomonadales</taxon>
        <taxon>Pseudomonadaceae</taxon>
        <taxon>Pseudomonas</taxon>
    </lineage>
</organism>
<evidence type="ECO:0000313" key="3">
    <source>
        <dbReference type="Proteomes" id="UP000464661"/>
    </source>
</evidence>
<dbReference type="SUPFAM" id="SSF56091">
    <property type="entry name" value="DNA ligase/mRNA capping enzyme, catalytic domain"/>
    <property type="match status" value="1"/>
</dbReference>
<feature type="region of interest" description="Disordered" evidence="1">
    <location>
        <begin position="208"/>
        <end position="236"/>
    </location>
</feature>
<dbReference type="Proteomes" id="UP000464661">
    <property type="component" value="Chromosome"/>
</dbReference>
<evidence type="ECO:0000313" key="2">
    <source>
        <dbReference type="EMBL" id="BBU47195.1"/>
    </source>
</evidence>
<feature type="compositionally biased region" description="Basic residues" evidence="1">
    <location>
        <begin position="215"/>
        <end position="224"/>
    </location>
</feature>
<dbReference type="AlphaFoldDB" id="A0A7U6M785"/>
<sequence>MQGELYLRLDQRVQARAGSANAHGTVAGLLAHKQLTTEQGAGIGLFVWDWPHSPSQQAERLKQLAQLGFPESLRYSIAIGTTDEAAHWRDHWYRSALPFAADGVVLRQGSRPPAERWQAKAPYWIAAWKYPFSAAFWPKYVTYASGSVVLRQGHASFAIDAGHPGRPARTQVSLGSLALLAQPRHPPGDRVAIGLAGLTIPRLEQVVHPQSNARRSARRRRPVPRPHLLAGQRGLRGAIHCPPDVAQR</sequence>
<dbReference type="EMBL" id="AP022324">
    <property type="protein sequence ID" value="BBU47195.1"/>
    <property type="molecule type" value="Genomic_DNA"/>
</dbReference>
<reference evidence="2 3" key="1">
    <citation type="submission" date="2020-01" db="EMBL/GenBank/DDBJ databases">
        <title>Complete Genome Sequence of Pseudomonas putida Strain TS312, Harboring the HdtS type N-acyl-homoserine Lactone Synthase, Isolated from a Paper Mill.</title>
        <authorList>
            <person name="Hosoe A."/>
            <person name="Suenaga T."/>
            <person name="Sugi T."/>
            <person name="Izumi T."/>
            <person name="Nagai N."/>
            <person name="Terada A."/>
        </authorList>
    </citation>
    <scope>NUCLEOTIDE SEQUENCE [LARGE SCALE GENOMIC DNA]</scope>
    <source>
        <strain evidence="2 3">TS312</strain>
    </source>
</reference>
<protein>
    <submittedName>
        <fullName evidence="2">Uncharacterized protein</fullName>
    </submittedName>
</protein>
<accession>A0A7U6M785</accession>
<evidence type="ECO:0000256" key="1">
    <source>
        <dbReference type="SAM" id="MobiDB-lite"/>
    </source>
</evidence>